<dbReference type="PATRIC" id="fig|294710.3.peg.424"/>
<protein>
    <submittedName>
        <fullName evidence="1">Arsenical resistance operon trans-acting repressor</fullName>
    </submittedName>
</protein>
<comment type="caution">
    <text evidence="1">The sequence shown here is derived from an EMBL/GenBank/DDBJ whole genome shotgun (WGS) entry which is preliminary data.</text>
</comment>
<sequence>MKTIEIFDPAMCCPTGLCGPNINPELMRMATVTDTLKRKGVNITRHNLTDEPQAFVSNKVVNQYLQEQGADALPVTLVDGEIALSKDYPTNKQLSEWTGVSLDFVPVK</sequence>
<dbReference type="Proteomes" id="UP000053860">
    <property type="component" value="Unassembled WGS sequence"/>
</dbReference>
<gene>
    <name evidence="1" type="ORF">XD92_0213</name>
</gene>
<dbReference type="GO" id="GO:0003677">
    <property type="term" value="F:DNA binding"/>
    <property type="evidence" value="ECO:0007669"/>
    <property type="project" value="InterPro"/>
</dbReference>
<evidence type="ECO:0000313" key="2">
    <source>
        <dbReference type="Proteomes" id="UP000053860"/>
    </source>
</evidence>
<dbReference type="EMBL" id="LGGN01000020">
    <property type="protein sequence ID" value="KUK78568.1"/>
    <property type="molecule type" value="Genomic_DNA"/>
</dbReference>
<name>A0A101HKS5_9BACT</name>
<evidence type="ECO:0000313" key="1">
    <source>
        <dbReference type="EMBL" id="KUK78568.1"/>
    </source>
</evidence>
<reference evidence="2" key="1">
    <citation type="journal article" date="2015" name="MBio">
        <title>Genome-Resolved Metagenomic Analysis Reveals Roles for Candidate Phyla and Other Microbial Community Members in Biogeochemical Transformations in Oil Reservoirs.</title>
        <authorList>
            <person name="Hu P."/>
            <person name="Tom L."/>
            <person name="Singh A."/>
            <person name="Thomas B.C."/>
            <person name="Baker B.J."/>
            <person name="Piceno Y.M."/>
            <person name="Andersen G.L."/>
            <person name="Banfield J.F."/>
        </authorList>
    </citation>
    <scope>NUCLEOTIDE SEQUENCE [LARGE SCALE GENOMIC DNA]</scope>
</reference>
<accession>A0A101HKS5</accession>
<proteinExistence type="predicted"/>
<dbReference type="GO" id="GO:0045892">
    <property type="term" value="P:negative regulation of DNA-templated transcription"/>
    <property type="evidence" value="ECO:0007669"/>
    <property type="project" value="InterPro"/>
</dbReference>
<organism evidence="1 2">
    <name type="scientific">Proteiniphilum acetatigenes</name>
    <dbReference type="NCBI Taxonomy" id="294710"/>
    <lineage>
        <taxon>Bacteria</taxon>
        <taxon>Pseudomonadati</taxon>
        <taxon>Bacteroidota</taxon>
        <taxon>Bacteroidia</taxon>
        <taxon>Bacteroidales</taxon>
        <taxon>Dysgonomonadaceae</taxon>
        <taxon>Proteiniphilum</taxon>
    </lineage>
</organism>
<dbReference type="GO" id="GO:0046685">
    <property type="term" value="P:response to arsenic-containing substance"/>
    <property type="evidence" value="ECO:0007669"/>
    <property type="project" value="InterPro"/>
</dbReference>
<dbReference type="NCBIfam" id="NF033727">
    <property type="entry name" value="chaperon_ArsD"/>
    <property type="match status" value="1"/>
</dbReference>
<dbReference type="InterPro" id="IPR010712">
    <property type="entry name" value="Arsenical-R_ArsD"/>
</dbReference>
<dbReference type="AlphaFoldDB" id="A0A101HKS5"/>
<dbReference type="Pfam" id="PF06953">
    <property type="entry name" value="ArsD"/>
    <property type="match status" value="1"/>
</dbReference>
<dbReference type="Gene3D" id="3.40.30.10">
    <property type="entry name" value="Glutaredoxin"/>
    <property type="match status" value="1"/>
</dbReference>